<dbReference type="InterPro" id="IPR051258">
    <property type="entry name" value="Diverse_Substrate_Transporter"/>
</dbReference>
<feature type="transmembrane region" description="Helical" evidence="6">
    <location>
        <begin position="90"/>
        <end position="109"/>
    </location>
</feature>
<sequence length="297" mass="32389">MNYLLPFFTVVIWGGNSIVNKLAASAIEPSAMSFFRWFFAMVLLTPFCLPSLIRQWKSIKPYIRKIAFLALLGMVLNQSLGYYAGLTTTASNMSLIISLVPLLSVFISVPLLGKKVSGLSIVGGVLSLLGLTFMLGKGDMLFFTRQEITQGDGLMVIAACIYAVYCVLLKRWKMPFSNWLFIYMQGLCAVIMLTPLWLTSDQLLPTQTSYSLIAYAAILASVIAPWMWVKSIAIIGADSTAMFMNLLPVIAVTLASTLLGETIQSYHLMGGILVISGVILSQIKTSKQVAVIAKSAA</sequence>
<proteinExistence type="predicted"/>
<keyword evidence="2" id="KW-1003">Cell membrane</keyword>
<feature type="transmembrane region" description="Helical" evidence="6">
    <location>
        <begin position="180"/>
        <end position="198"/>
    </location>
</feature>
<protein>
    <submittedName>
        <fullName evidence="8">Multidrug DMT transporter</fullName>
    </submittedName>
</protein>
<evidence type="ECO:0000313" key="9">
    <source>
        <dbReference type="Proteomes" id="UP000094165"/>
    </source>
</evidence>
<feature type="transmembrane region" description="Helical" evidence="6">
    <location>
        <begin position="210"/>
        <end position="229"/>
    </location>
</feature>
<dbReference type="Proteomes" id="UP000094165">
    <property type="component" value="Unassembled WGS sequence"/>
</dbReference>
<evidence type="ECO:0000313" key="8">
    <source>
        <dbReference type="EMBL" id="OEE74811.1"/>
    </source>
</evidence>
<dbReference type="PANTHER" id="PTHR42920">
    <property type="entry name" value="OS03G0707200 PROTEIN-RELATED"/>
    <property type="match status" value="1"/>
</dbReference>
<evidence type="ECO:0000256" key="6">
    <source>
        <dbReference type="SAM" id="Phobius"/>
    </source>
</evidence>
<evidence type="ECO:0000259" key="7">
    <source>
        <dbReference type="Pfam" id="PF00892"/>
    </source>
</evidence>
<dbReference type="GO" id="GO:0005886">
    <property type="term" value="C:plasma membrane"/>
    <property type="evidence" value="ECO:0007669"/>
    <property type="project" value="UniProtKB-SubCell"/>
</dbReference>
<evidence type="ECO:0000256" key="1">
    <source>
        <dbReference type="ARBA" id="ARBA00004651"/>
    </source>
</evidence>
<comment type="subcellular location">
    <subcellularLocation>
        <location evidence="1">Cell membrane</location>
        <topology evidence="1">Multi-pass membrane protein</topology>
    </subcellularLocation>
</comment>
<dbReference type="InterPro" id="IPR037185">
    <property type="entry name" value="EmrE-like"/>
</dbReference>
<dbReference type="EMBL" id="AJYW02000178">
    <property type="protein sequence ID" value="OEE74811.1"/>
    <property type="molecule type" value="Genomic_DNA"/>
</dbReference>
<feature type="transmembrane region" description="Helical" evidence="6">
    <location>
        <begin position="66"/>
        <end position="84"/>
    </location>
</feature>
<dbReference type="Pfam" id="PF00892">
    <property type="entry name" value="EamA"/>
    <property type="match status" value="2"/>
</dbReference>
<evidence type="ECO:0000256" key="2">
    <source>
        <dbReference type="ARBA" id="ARBA00022475"/>
    </source>
</evidence>
<name>A0A1E5CWR3_9VIBR</name>
<evidence type="ECO:0000256" key="4">
    <source>
        <dbReference type="ARBA" id="ARBA00022989"/>
    </source>
</evidence>
<feature type="transmembrane region" description="Helical" evidence="6">
    <location>
        <begin position="34"/>
        <end position="54"/>
    </location>
</feature>
<feature type="transmembrane region" description="Helical" evidence="6">
    <location>
        <begin position="116"/>
        <end position="136"/>
    </location>
</feature>
<reference evidence="8 9" key="1">
    <citation type="journal article" date="2012" name="Science">
        <title>Ecological populations of bacteria act as socially cohesive units of antibiotic production and resistance.</title>
        <authorList>
            <person name="Cordero O.X."/>
            <person name="Wildschutte H."/>
            <person name="Kirkup B."/>
            <person name="Proehl S."/>
            <person name="Ngo L."/>
            <person name="Hussain F."/>
            <person name="Le Roux F."/>
            <person name="Mincer T."/>
            <person name="Polz M.F."/>
        </authorList>
    </citation>
    <scope>NUCLEOTIDE SEQUENCE [LARGE SCALE GENOMIC DNA]</scope>
    <source>
        <strain evidence="8 9">FF-238</strain>
    </source>
</reference>
<accession>A0A1E5CWR3</accession>
<dbReference type="AlphaFoldDB" id="A0A1E5CWR3"/>
<keyword evidence="5 6" id="KW-0472">Membrane</keyword>
<dbReference type="SUPFAM" id="SSF103481">
    <property type="entry name" value="Multidrug resistance efflux transporter EmrE"/>
    <property type="match status" value="2"/>
</dbReference>
<comment type="caution">
    <text evidence="8">The sequence shown here is derived from an EMBL/GenBank/DDBJ whole genome shotgun (WGS) entry which is preliminary data.</text>
</comment>
<evidence type="ECO:0000256" key="5">
    <source>
        <dbReference type="ARBA" id="ARBA00023136"/>
    </source>
</evidence>
<dbReference type="InterPro" id="IPR000620">
    <property type="entry name" value="EamA_dom"/>
</dbReference>
<keyword evidence="9" id="KW-1185">Reference proteome</keyword>
<gene>
    <name evidence="8" type="ORF">A130_17660</name>
</gene>
<feature type="transmembrane region" description="Helical" evidence="6">
    <location>
        <begin position="241"/>
        <end position="259"/>
    </location>
</feature>
<keyword evidence="4 6" id="KW-1133">Transmembrane helix</keyword>
<organism evidence="8 9">
    <name type="scientific">Vibrio genomosp. F6 str. FF-238</name>
    <dbReference type="NCBI Taxonomy" id="1191298"/>
    <lineage>
        <taxon>Bacteria</taxon>
        <taxon>Pseudomonadati</taxon>
        <taxon>Pseudomonadota</taxon>
        <taxon>Gammaproteobacteria</taxon>
        <taxon>Vibrionales</taxon>
        <taxon>Vibrionaceae</taxon>
        <taxon>Vibrio</taxon>
    </lineage>
</organism>
<feature type="transmembrane region" description="Helical" evidence="6">
    <location>
        <begin position="148"/>
        <end position="168"/>
    </location>
</feature>
<feature type="transmembrane region" description="Helical" evidence="6">
    <location>
        <begin position="265"/>
        <end position="283"/>
    </location>
</feature>
<dbReference type="RefSeq" id="WP_017051663.1">
    <property type="nucleotide sequence ID" value="NZ_AJYW02000178.1"/>
</dbReference>
<feature type="domain" description="EamA" evidence="7">
    <location>
        <begin position="4"/>
        <end position="135"/>
    </location>
</feature>
<evidence type="ECO:0000256" key="3">
    <source>
        <dbReference type="ARBA" id="ARBA00022692"/>
    </source>
</evidence>
<keyword evidence="3 6" id="KW-0812">Transmembrane</keyword>
<dbReference type="PANTHER" id="PTHR42920:SF11">
    <property type="entry name" value="INNER MEMBRANE PROTEIN YTFF"/>
    <property type="match status" value="1"/>
</dbReference>
<feature type="domain" description="EamA" evidence="7">
    <location>
        <begin position="151"/>
        <end position="280"/>
    </location>
</feature>